<dbReference type="InterPro" id="IPR011705">
    <property type="entry name" value="BACK"/>
</dbReference>
<evidence type="ECO:0000313" key="2">
    <source>
        <dbReference type="EMBL" id="KAG5178251.1"/>
    </source>
</evidence>
<name>A0A835YNR7_9STRA</name>
<accession>A0A835YNR7</accession>
<evidence type="ECO:0000259" key="1">
    <source>
        <dbReference type="Pfam" id="PF07707"/>
    </source>
</evidence>
<comment type="caution">
    <text evidence="2">The sequence shown here is derived from an EMBL/GenBank/DDBJ whole genome shotgun (WGS) entry which is preliminary data.</text>
</comment>
<gene>
    <name evidence="2" type="ORF">JKP88DRAFT_248143</name>
</gene>
<feature type="domain" description="BACK" evidence="1">
    <location>
        <begin position="94"/>
        <end position="155"/>
    </location>
</feature>
<dbReference type="EMBL" id="JAFCMP010000516">
    <property type="protein sequence ID" value="KAG5178251.1"/>
    <property type="molecule type" value="Genomic_DNA"/>
</dbReference>
<dbReference type="Pfam" id="PF07707">
    <property type="entry name" value="BACK"/>
    <property type="match status" value="1"/>
</dbReference>
<dbReference type="AlphaFoldDB" id="A0A835YNR7"/>
<keyword evidence="3" id="KW-1185">Reference proteome</keyword>
<proteinExistence type="predicted"/>
<organism evidence="2 3">
    <name type="scientific">Tribonema minus</name>
    <dbReference type="NCBI Taxonomy" id="303371"/>
    <lineage>
        <taxon>Eukaryota</taxon>
        <taxon>Sar</taxon>
        <taxon>Stramenopiles</taxon>
        <taxon>Ochrophyta</taxon>
        <taxon>PX clade</taxon>
        <taxon>Xanthophyceae</taxon>
        <taxon>Tribonematales</taxon>
        <taxon>Tribonemataceae</taxon>
        <taxon>Tribonema</taxon>
    </lineage>
</organism>
<evidence type="ECO:0000313" key="3">
    <source>
        <dbReference type="Proteomes" id="UP000664859"/>
    </source>
</evidence>
<sequence length="347" mass="38413">MWCMYHGKLPAGDMTVPRALSLARLADAYAIENVLLAATQWLNQQASLTCDDALSMVSAPYGVCERLQERALDRFREQLGDLDLAMNITWWRGKLMALPEAALIALLSDDRLAVAAESTVAATAVYWSEQQGLETVPDAVAGCIRLRQLHPAGFIATVAQYFPQWTPRMLALLWQSIAPTTWTSLELFDEVPQVLLDTSDGLRRASCISAAKVKATVSLSAIQARMSRIEPKGGIIRDQRPTPRYYGGYWWNADFALCFTNPGVCSVDVIVSTANGDIGDYMCACVQFLCNGRAATDKLVRCEELHSGFQVFSNFFDIELKDGRTDSLEKWANKSGDISIEVIIQLR</sequence>
<dbReference type="Proteomes" id="UP000664859">
    <property type="component" value="Unassembled WGS sequence"/>
</dbReference>
<reference evidence="2" key="1">
    <citation type="submission" date="2021-02" db="EMBL/GenBank/DDBJ databases">
        <title>First Annotated Genome of the Yellow-green Alga Tribonema minus.</title>
        <authorList>
            <person name="Mahan K.M."/>
        </authorList>
    </citation>
    <scope>NUCLEOTIDE SEQUENCE</scope>
    <source>
        <strain evidence="2">UTEX B ZZ1240</strain>
    </source>
</reference>
<protein>
    <recommendedName>
        <fullName evidence="1">BACK domain-containing protein</fullName>
    </recommendedName>
</protein>